<dbReference type="Proteomes" id="UP000887577">
    <property type="component" value="Unplaced"/>
</dbReference>
<sequence>MNNQQFHKQQKLCVKWELIADRLFISLPKPLPTKHSYTTKREVVQQIARVFDPLGLLAPAILPAKIFAQKLWKDGYEWDERLSKADETTWSNILTEWNSECSFSRRIPSICEGTYELHCFVDASGAAYAAVAYLVNQQHPTNPAAILFSKNRLCPIKAQTIPST</sequence>
<name>A0A914Y8F3_9BILA</name>
<dbReference type="WBParaSite" id="PSU_v2.g13873.t1">
    <property type="protein sequence ID" value="PSU_v2.g13873.t1"/>
    <property type="gene ID" value="PSU_v2.g13873"/>
</dbReference>
<organism evidence="1 2">
    <name type="scientific">Panagrolaimus superbus</name>
    <dbReference type="NCBI Taxonomy" id="310955"/>
    <lineage>
        <taxon>Eukaryota</taxon>
        <taxon>Metazoa</taxon>
        <taxon>Ecdysozoa</taxon>
        <taxon>Nematoda</taxon>
        <taxon>Chromadorea</taxon>
        <taxon>Rhabditida</taxon>
        <taxon>Tylenchina</taxon>
        <taxon>Panagrolaimomorpha</taxon>
        <taxon>Panagrolaimoidea</taxon>
        <taxon>Panagrolaimidae</taxon>
        <taxon>Panagrolaimus</taxon>
    </lineage>
</organism>
<dbReference type="AlphaFoldDB" id="A0A914Y8F3"/>
<dbReference type="Pfam" id="PF05380">
    <property type="entry name" value="Peptidase_A17"/>
    <property type="match status" value="1"/>
</dbReference>
<evidence type="ECO:0000313" key="1">
    <source>
        <dbReference type="Proteomes" id="UP000887577"/>
    </source>
</evidence>
<protein>
    <submittedName>
        <fullName evidence="2">Pao retrotransposon peptidase</fullName>
    </submittedName>
</protein>
<accession>A0A914Y8F3</accession>
<reference evidence="2" key="1">
    <citation type="submission" date="2022-11" db="UniProtKB">
        <authorList>
            <consortium name="WormBaseParasite"/>
        </authorList>
    </citation>
    <scope>IDENTIFICATION</scope>
</reference>
<proteinExistence type="predicted"/>
<dbReference type="PANTHER" id="PTHR47331">
    <property type="entry name" value="PHD-TYPE DOMAIN-CONTAINING PROTEIN"/>
    <property type="match status" value="1"/>
</dbReference>
<evidence type="ECO:0000313" key="2">
    <source>
        <dbReference type="WBParaSite" id="PSU_v2.g13873.t1"/>
    </source>
</evidence>
<dbReference type="InterPro" id="IPR008042">
    <property type="entry name" value="Retrotrans_Pao"/>
</dbReference>
<keyword evidence="1" id="KW-1185">Reference proteome</keyword>